<dbReference type="GO" id="GO:0009073">
    <property type="term" value="P:aromatic amino acid family biosynthetic process"/>
    <property type="evidence" value="ECO:0007669"/>
    <property type="project" value="InterPro"/>
</dbReference>
<dbReference type="GO" id="GO:0003856">
    <property type="term" value="F:3-dehydroquinate synthase activity"/>
    <property type="evidence" value="ECO:0007669"/>
    <property type="project" value="UniProtKB-UniRule"/>
</dbReference>
<dbReference type="EC" id="4.2.3.4" evidence="11"/>
<evidence type="ECO:0000259" key="13">
    <source>
        <dbReference type="Pfam" id="PF24621"/>
    </source>
</evidence>
<dbReference type="Pfam" id="PF01761">
    <property type="entry name" value="DHQ_synthase"/>
    <property type="match status" value="1"/>
</dbReference>
<feature type="domain" description="3-dehydroquinate synthase N-terminal" evidence="12">
    <location>
        <begin position="71"/>
        <end position="183"/>
    </location>
</feature>
<comment type="cofactor">
    <cofactor evidence="3">
        <name>Zn(2+)</name>
        <dbReference type="ChEBI" id="CHEBI:29105"/>
    </cofactor>
</comment>
<evidence type="ECO:0000259" key="12">
    <source>
        <dbReference type="Pfam" id="PF01761"/>
    </source>
</evidence>
<evidence type="ECO:0000256" key="4">
    <source>
        <dbReference type="ARBA" id="ARBA00003485"/>
    </source>
</evidence>
<dbReference type="GO" id="GO:0000166">
    <property type="term" value="F:nucleotide binding"/>
    <property type="evidence" value="ECO:0007669"/>
    <property type="project" value="UniProtKB-KW"/>
</dbReference>
<protein>
    <recommendedName>
        <fullName evidence="11">3-dehydroquinate synthase</fullName>
        <ecNumber evidence="11">4.2.3.4</ecNumber>
    </recommendedName>
</protein>
<dbReference type="SUPFAM" id="SSF56796">
    <property type="entry name" value="Dehydroquinate synthase-like"/>
    <property type="match status" value="1"/>
</dbReference>
<dbReference type="GO" id="GO:0046872">
    <property type="term" value="F:metal ion binding"/>
    <property type="evidence" value="ECO:0007669"/>
    <property type="project" value="UniProtKB-KW"/>
</dbReference>
<evidence type="ECO:0000313" key="15">
    <source>
        <dbReference type="Proteomes" id="UP000184121"/>
    </source>
</evidence>
<dbReference type="InterPro" id="IPR030963">
    <property type="entry name" value="DHQ_synth_fam"/>
</dbReference>
<dbReference type="PANTHER" id="PTHR43622">
    <property type="entry name" value="3-DEHYDROQUINATE SYNTHASE"/>
    <property type="match status" value="1"/>
</dbReference>
<gene>
    <name evidence="14" type="ORF">SAMN05444366_1221</name>
</gene>
<keyword evidence="10" id="KW-0170">Cobalt</keyword>
<proteinExistence type="predicted"/>
<keyword evidence="8" id="KW-0520">NAD</keyword>
<accession>A0A1M7CPQ7</accession>
<evidence type="ECO:0000256" key="6">
    <source>
        <dbReference type="ARBA" id="ARBA00022741"/>
    </source>
</evidence>
<evidence type="ECO:0000256" key="1">
    <source>
        <dbReference type="ARBA" id="ARBA00001911"/>
    </source>
</evidence>
<dbReference type="GO" id="GO:0005737">
    <property type="term" value="C:cytoplasm"/>
    <property type="evidence" value="ECO:0007669"/>
    <property type="project" value="InterPro"/>
</dbReference>
<evidence type="ECO:0000256" key="5">
    <source>
        <dbReference type="ARBA" id="ARBA00022723"/>
    </source>
</evidence>
<organism evidence="14 15">
    <name type="scientific">Flavobacterium saccharophilum</name>
    <dbReference type="NCBI Taxonomy" id="29534"/>
    <lineage>
        <taxon>Bacteria</taxon>
        <taxon>Pseudomonadati</taxon>
        <taxon>Bacteroidota</taxon>
        <taxon>Flavobacteriia</taxon>
        <taxon>Flavobacteriales</taxon>
        <taxon>Flavobacteriaceae</taxon>
        <taxon>Flavobacterium</taxon>
    </lineage>
</organism>
<dbReference type="AlphaFoldDB" id="A0A1M7CPQ7"/>
<comment type="cofactor">
    <cofactor evidence="2">
        <name>Co(2+)</name>
        <dbReference type="ChEBI" id="CHEBI:48828"/>
    </cofactor>
</comment>
<dbReference type="FunFam" id="3.40.50.1970:FF:000007">
    <property type="entry name" value="Pentafunctional AROM polypeptide"/>
    <property type="match status" value="1"/>
</dbReference>
<keyword evidence="15" id="KW-1185">Reference proteome</keyword>
<dbReference type="PANTHER" id="PTHR43622:SF1">
    <property type="entry name" value="3-DEHYDROQUINATE SYNTHASE"/>
    <property type="match status" value="1"/>
</dbReference>
<dbReference type="Proteomes" id="UP000184121">
    <property type="component" value="Unassembled WGS sequence"/>
</dbReference>
<keyword evidence="7" id="KW-0862">Zinc</keyword>
<evidence type="ECO:0000256" key="9">
    <source>
        <dbReference type="ARBA" id="ARBA00023239"/>
    </source>
</evidence>
<dbReference type="InterPro" id="IPR030960">
    <property type="entry name" value="DHQS/DOIS_N"/>
</dbReference>
<keyword evidence="9" id="KW-0456">Lyase</keyword>
<dbReference type="Gene3D" id="3.40.50.1970">
    <property type="match status" value="1"/>
</dbReference>
<dbReference type="EMBL" id="FRBY01000002">
    <property type="protein sequence ID" value="SHL69093.1"/>
    <property type="molecule type" value="Genomic_DNA"/>
</dbReference>
<evidence type="ECO:0000256" key="3">
    <source>
        <dbReference type="ARBA" id="ARBA00001947"/>
    </source>
</evidence>
<comment type="cofactor">
    <cofactor evidence="1">
        <name>NAD(+)</name>
        <dbReference type="ChEBI" id="CHEBI:57540"/>
    </cofactor>
</comment>
<dbReference type="STRING" id="29534.SAMN05444366_1221"/>
<name>A0A1M7CPQ7_9FLAO</name>
<comment type="function">
    <text evidence="4">Catalyzes the conversion of 3-deoxy-D-arabino-heptulosonate 7-phosphate (DAHP) to dehydroquinate (DHQ).</text>
</comment>
<dbReference type="InterPro" id="IPR050071">
    <property type="entry name" value="Dehydroquinate_synthase"/>
</dbReference>
<sequence length="364" mass="41197">MWFHKPKRNMQSIQANNYLVHFNQNAYEALNTHLKENKYSNLFIIVDNETNEYCLPKFLPLLETDLNIEIIEFEAGEANKNIETCIQIWNVLTELGADRKSLIINLGGGVVTDLGGFVASTFKRGIDFINIPTTLLSMVDASVGGKTGVDLGNLKNQIGVINVPQMVLIDSNYLETLSQAEMRSGLAEMLKHGLIYDAAYWKQFLDLKSIDYADFDELIYRSVEIKNDIVIQDPTEKNIRKALNFGHTLGHAIESYFLESEIKTTLLHGEAIAIGMILESYISLHKGLISTEEYAEIKTALKNIYDDVQIEENDIDPILELLIHDKKNEYGLIQFALIEGIGKIKINQSVENKLILDAFQDYKS</sequence>
<reference evidence="15" key="1">
    <citation type="submission" date="2016-11" db="EMBL/GenBank/DDBJ databases">
        <authorList>
            <person name="Varghese N."/>
            <person name="Submissions S."/>
        </authorList>
    </citation>
    <scope>NUCLEOTIDE SEQUENCE [LARGE SCALE GENOMIC DNA]</scope>
    <source>
        <strain evidence="15">DSM 1811</strain>
    </source>
</reference>
<feature type="domain" description="3-dehydroquinate synthase C-terminal" evidence="13">
    <location>
        <begin position="185"/>
        <end position="328"/>
    </location>
</feature>
<dbReference type="Pfam" id="PF24621">
    <property type="entry name" value="DHQS_C"/>
    <property type="match status" value="1"/>
</dbReference>
<evidence type="ECO:0000313" key="14">
    <source>
        <dbReference type="EMBL" id="SHL69093.1"/>
    </source>
</evidence>
<dbReference type="PIRSF" id="PIRSF001455">
    <property type="entry name" value="DHQ_synth"/>
    <property type="match status" value="1"/>
</dbReference>
<evidence type="ECO:0000256" key="11">
    <source>
        <dbReference type="NCBIfam" id="TIGR01357"/>
    </source>
</evidence>
<dbReference type="NCBIfam" id="TIGR01357">
    <property type="entry name" value="aroB"/>
    <property type="match status" value="1"/>
</dbReference>
<evidence type="ECO:0000256" key="2">
    <source>
        <dbReference type="ARBA" id="ARBA00001941"/>
    </source>
</evidence>
<keyword evidence="5" id="KW-0479">Metal-binding</keyword>
<evidence type="ECO:0000256" key="8">
    <source>
        <dbReference type="ARBA" id="ARBA00023027"/>
    </source>
</evidence>
<evidence type="ECO:0000256" key="7">
    <source>
        <dbReference type="ARBA" id="ARBA00022833"/>
    </source>
</evidence>
<evidence type="ECO:0000256" key="10">
    <source>
        <dbReference type="ARBA" id="ARBA00023285"/>
    </source>
</evidence>
<dbReference type="GO" id="GO:0009423">
    <property type="term" value="P:chorismate biosynthetic process"/>
    <property type="evidence" value="ECO:0007669"/>
    <property type="project" value="UniProtKB-UniRule"/>
</dbReference>
<keyword evidence="6" id="KW-0547">Nucleotide-binding</keyword>
<dbReference type="InterPro" id="IPR016037">
    <property type="entry name" value="DHQ_synth_AroB"/>
</dbReference>
<dbReference type="Gene3D" id="1.20.1090.10">
    <property type="entry name" value="Dehydroquinate synthase-like - alpha domain"/>
    <property type="match status" value="1"/>
</dbReference>
<dbReference type="InterPro" id="IPR056179">
    <property type="entry name" value="DHQS_C"/>
</dbReference>
<dbReference type="CDD" id="cd08195">
    <property type="entry name" value="DHQS"/>
    <property type="match status" value="1"/>
</dbReference>